<evidence type="ECO:0000313" key="3">
    <source>
        <dbReference type="Proteomes" id="UP000430272"/>
    </source>
</evidence>
<evidence type="ECO:0000313" key="2">
    <source>
        <dbReference type="EMBL" id="MXO53172.1"/>
    </source>
</evidence>
<gene>
    <name evidence="2" type="ORF">GRI47_03995</name>
</gene>
<feature type="region of interest" description="Disordered" evidence="1">
    <location>
        <begin position="42"/>
        <end position="65"/>
    </location>
</feature>
<proteinExistence type="predicted"/>
<dbReference type="RefSeq" id="WP_202387172.1">
    <property type="nucleotide sequence ID" value="NZ_BAABDV010000001.1"/>
</dbReference>
<dbReference type="Proteomes" id="UP000430272">
    <property type="component" value="Unassembled WGS sequence"/>
</dbReference>
<comment type="caution">
    <text evidence="2">The sequence shown here is derived from an EMBL/GenBank/DDBJ whole genome shotgun (WGS) entry which is preliminary data.</text>
</comment>
<dbReference type="PROSITE" id="PS51257">
    <property type="entry name" value="PROKAR_LIPOPROTEIN"/>
    <property type="match status" value="1"/>
</dbReference>
<feature type="compositionally biased region" description="Acidic residues" evidence="1">
    <location>
        <begin position="53"/>
        <end position="65"/>
    </location>
</feature>
<sequence>MRGAVIMAALALGACESEPSFDERYDTAQETIEAKAKALDAELEQATLPHGEDEPEEEKDDQPRS</sequence>
<dbReference type="EMBL" id="WTYD01000001">
    <property type="protein sequence ID" value="MXO53172.1"/>
    <property type="molecule type" value="Genomic_DNA"/>
</dbReference>
<dbReference type="AlphaFoldDB" id="A0A844Y845"/>
<name>A0A844Y845_9SPHN</name>
<keyword evidence="3" id="KW-1185">Reference proteome</keyword>
<organism evidence="2 3">
    <name type="scientific">Qipengyuania pelagi</name>
    <dbReference type="NCBI Taxonomy" id="994320"/>
    <lineage>
        <taxon>Bacteria</taxon>
        <taxon>Pseudomonadati</taxon>
        <taxon>Pseudomonadota</taxon>
        <taxon>Alphaproteobacteria</taxon>
        <taxon>Sphingomonadales</taxon>
        <taxon>Erythrobacteraceae</taxon>
        <taxon>Qipengyuania</taxon>
    </lineage>
</organism>
<reference evidence="2 3" key="1">
    <citation type="submission" date="2019-12" db="EMBL/GenBank/DDBJ databases">
        <title>Genomic-based taxomic classification of the family Erythrobacteraceae.</title>
        <authorList>
            <person name="Xu L."/>
        </authorList>
    </citation>
    <scope>NUCLEOTIDE SEQUENCE [LARGE SCALE GENOMIC DNA]</scope>
    <source>
        <strain evidence="2 3">JCM 17468</strain>
    </source>
</reference>
<protein>
    <submittedName>
        <fullName evidence="2">Uncharacterized protein</fullName>
    </submittedName>
</protein>
<evidence type="ECO:0000256" key="1">
    <source>
        <dbReference type="SAM" id="MobiDB-lite"/>
    </source>
</evidence>
<accession>A0A844Y845</accession>